<dbReference type="Pfam" id="PF12013">
    <property type="entry name" value="OrsD"/>
    <property type="match status" value="1"/>
</dbReference>
<feature type="compositionally biased region" description="Acidic residues" evidence="1">
    <location>
        <begin position="218"/>
        <end position="228"/>
    </location>
</feature>
<keyword evidence="3" id="KW-1185">Reference proteome</keyword>
<dbReference type="EMBL" id="LWDF02001672">
    <property type="protein sequence ID" value="KAE8237684.1"/>
    <property type="molecule type" value="Genomic_DNA"/>
</dbReference>
<reference evidence="2" key="2">
    <citation type="journal article" date="2019" name="IMA Fungus">
        <title>Genome sequencing and comparison of five Tilletia species to identify candidate genes for the detection of regulated species infecting wheat.</title>
        <authorList>
            <person name="Nguyen H.D.T."/>
            <person name="Sultana T."/>
            <person name="Kesanakurti P."/>
            <person name="Hambleton S."/>
        </authorList>
    </citation>
    <scope>NUCLEOTIDE SEQUENCE</scope>
    <source>
        <strain evidence="2">DAOMC 236416</strain>
    </source>
</reference>
<dbReference type="Proteomes" id="UP000077521">
    <property type="component" value="Unassembled WGS sequence"/>
</dbReference>
<evidence type="ECO:0000313" key="2">
    <source>
        <dbReference type="EMBL" id="KAE8237684.1"/>
    </source>
</evidence>
<reference evidence="2" key="1">
    <citation type="submission" date="2016-04" db="EMBL/GenBank/DDBJ databases">
        <authorList>
            <person name="Nguyen H.D."/>
            <person name="Samba Siva P."/>
            <person name="Cullis J."/>
            <person name="Levesque C.A."/>
            <person name="Hambleton S."/>
        </authorList>
    </citation>
    <scope>NUCLEOTIDE SEQUENCE</scope>
    <source>
        <strain evidence="2">DAOMC 236416</strain>
    </source>
</reference>
<organism evidence="2 3">
    <name type="scientific">Tilletia indica</name>
    <dbReference type="NCBI Taxonomy" id="43049"/>
    <lineage>
        <taxon>Eukaryota</taxon>
        <taxon>Fungi</taxon>
        <taxon>Dikarya</taxon>
        <taxon>Basidiomycota</taxon>
        <taxon>Ustilaginomycotina</taxon>
        <taxon>Exobasidiomycetes</taxon>
        <taxon>Tilletiales</taxon>
        <taxon>Tilletiaceae</taxon>
        <taxon>Tilletia</taxon>
    </lineage>
</organism>
<evidence type="ECO:0000313" key="3">
    <source>
        <dbReference type="Proteomes" id="UP000077521"/>
    </source>
</evidence>
<evidence type="ECO:0000256" key="1">
    <source>
        <dbReference type="SAM" id="MobiDB-lite"/>
    </source>
</evidence>
<feature type="compositionally biased region" description="Acidic residues" evidence="1">
    <location>
        <begin position="184"/>
        <end position="198"/>
    </location>
</feature>
<accession>A0A8T8SDF9</accession>
<protein>
    <submittedName>
        <fullName evidence="2">Uncharacterized protein</fullName>
    </submittedName>
</protein>
<proteinExistence type="predicted"/>
<feature type="compositionally biased region" description="Pro residues" evidence="1">
    <location>
        <begin position="314"/>
        <end position="334"/>
    </location>
</feature>
<dbReference type="InterPro" id="IPR022698">
    <property type="entry name" value="OrsD"/>
</dbReference>
<name>A0A8T8SDF9_9BASI</name>
<gene>
    <name evidence="2" type="ORF">A4X13_0g8674</name>
</gene>
<dbReference type="AlphaFoldDB" id="A0A8T8SDF9"/>
<sequence>MARIKALYPLDDGRGSTTERRMKRYSHDNKYHCVRCPYATEDDSEIVEHAAQCRVGLVVGAGRNSRAASASLSTGTAEGGVPGAGEDRPVGDTGDTFGGNTAAASEDSPRNNDADGDEHDEGLDGIEEEGGPLPSEPIGTLHRQETPDVVIDQGGEDVEGHDDDGGSLTSEPIAAARATADVVMDQDDEDVDGNDDDGGSLTSEPIAAAPATANVVMDQDDEDVDGHDDDGGSLASEPTAAARAIAEIVMEEDIHEADVDEVGGLGFDPEDHPQDEEVDGQDEDGSPQPSGLIVTAQTNAEGVTDEAEGNSTPSPQPPGPLPALPGQPLLPPLPSAHCLSNGGPTSSSTAASAAAATNEPVIRTHAVFLPVFGALVCRHCRYAVDPKQVGEHMRRTHSNMAPRVVVQALQDLRDLALVHEAHHPQHLAWPVPEAGRVPFLECRAGYECLDCHCVQFDRDMMRRKATHLRPDCTTGADRIAIVSKAQRWTYRGGIFQVERGGTLGSSELSISTAPEDKLNAELLGIVKARVEQVRKMHAASKAIPRQSNEPTPGQLRTEWAQMHEWGTVLASADMALVA</sequence>
<feature type="non-terminal residue" evidence="2">
    <location>
        <position position="1"/>
    </location>
</feature>
<feature type="compositionally biased region" description="Acidic residues" evidence="1">
    <location>
        <begin position="114"/>
        <end position="130"/>
    </location>
</feature>
<feature type="region of interest" description="Disordered" evidence="1">
    <location>
        <begin position="68"/>
        <end position="352"/>
    </location>
</feature>
<comment type="caution">
    <text evidence="2">The sequence shown here is derived from an EMBL/GenBank/DDBJ whole genome shotgun (WGS) entry which is preliminary data.</text>
</comment>
<feature type="compositionally biased region" description="Acidic residues" evidence="1">
    <location>
        <begin position="273"/>
        <end position="285"/>
    </location>
</feature>
<feature type="compositionally biased region" description="Acidic residues" evidence="1">
    <location>
        <begin position="249"/>
        <end position="261"/>
    </location>
</feature>